<dbReference type="Proteomes" id="UP000321204">
    <property type="component" value="Chromosome"/>
</dbReference>
<keyword evidence="2" id="KW-0812">Transmembrane</keyword>
<feature type="transmembrane region" description="Helical" evidence="2">
    <location>
        <begin position="167"/>
        <end position="186"/>
    </location>
</feature>
<keyword evidence="2" id="KW-1133">Transmembrane helix</keyword>
<evidence type="ECO:0000313" key="5">
    <source>
        <dbReference type="Proteomes" id="UP000321204"/>
    </source>
</evidence>
<evidence type="ECO:0000256" key="1">
    <source>
        <dbReference type="SAM" id="Coils"/>
    </source>
</evidence>
<dbReference type="KEGG" id="fgg:FSB75_14485"/>
<evidence type="ECO:0000256" key="3">
    <source>
        <dbReference type="SAM" id="SignalP"/>
    </source>
</evidence>
<keyword evidence="5" id="KW-1185">Reference proteome</keyword>
<dbReference type="RefSeq" id="WP_146788953.1">
    <property type="nucleotide sequence ID" value="NZ_BAABIO010000003.1"/>
</dbReference>
<proteinExistence type="predicted"/>
<protein>
    <submittedName>
        <fullName evidence="4">Uncharacterized protein</fullName>
    </submittedName>
</protein>
<accession>A0A5B8UKH6</accession>
<feature type="coiled-coil region" evidence="1">
    <location>
        <begin position="136"/>
        <end position="163"/>
    </location>
</feature>
<reference evidence="4 5" key="1">
    <citation type="journal article" date="2015" name="Int. J. Syst. Evol. Microbiol.">
        <title>Flavisolibacter ginsenosidimutans sp. nov., with ginsenoside-converting activity isolated from soil used for cultivating ginseng.</title>
        <authorList>
            <person name="Zhao Y."/>
            <person name="Liu Q."/>
            <person name="Kang M.S."/>
            <person name="Jin F."/>
            <person name="Yu H."/>
            <person name="Im W.T."/>
        </authorList>
    </citation>
    <scope>NUCLEOTIDE SEQUENCE [LARGE SCALE GENOMIC DNA]</scope>
    <source>
        <strain evidence="4 5">Gsoil 636</strain>
    </source>
</reference>
<keyword evidence="3" id="KW-0732">Signal</keyword>
<dbReference type="AlphaFoldDB" id="A0A5B8UKH6"/>
<evidence type="ECO:0000256" key="2">
    <source>
        <dbReference type="SAM" id="Phobius"/>
    </source>
</evidence>
<feature type="signal peptide" evidence="3">
    <location>
        <begin position="1"/>
        <end position="25"/>
    </location>
</feature>
<evidence type="ECO:0000313" key="4">
    <source>
        <dbReference type="EMBL" id="QEC57058.1"/>
    </source>
</evidence>
<feature type="chain" id="PRO_5022846807" evidence="3">
    <location>
        <begin position="26"/>
        <end position="187"/>
    </location>
</feature>
<dbReference type="OrthoDB" id="1121912at2"/>
<organism evidence="4 5">
    <name type="scientific">Flavisolibacter ginsenosidimutans</name>
    <dbReference type="NCBI Taxonomy" id="661481"/>
    <lineage>
        <taxon>Bacteria</taxon>
        <taxon>Pseudomonadati</taxon>
        <taxon>Bacteroidota</taxon>
        <taxon>Chitinophagia</taxon>
        <taxon>Chitinophagales</taxon>
        <taxon>Chitinophagaceae</taxon>
        <taxon>Flavisolibacter</taxon>
    </lineage>
</organism>
<name>A0A5B8UKH6_9BACT</name>
<keyword evidence="2" id="KW-0472">Membrane</keyword>
<sequence length="187" mass="21231">MKRPNRFFCALFFFVFVSFSSVCFSQGREMKDSTGLRAYLATRDDTLFIRYDSAYLLNKTTFTVYQEAYKRVRNGNLSNQKVLLAYDSLVSLQDRMLKAKEADYQFLKNNFDSLVTASNTFVNRTDVNVTAINQSLTRAEGNLNNIKALLDDSLQKLKAENKQRLKIAVKGFVVGVGVASLVFLIAK</sequence>
<keyword evidence="1" id="KW-0175">Coiled coil</keyword>
<gene>
    <name evidence="4" type="ORF">FSB75_14485</name>
</gene>
<dbReference type="EMBL" id="CP042433">
    <property type="protein sequence ID" value="QEC57058.1"/>
    <property type="molecule type" value="Genomic_DNA"/>
</dbReference>